<feature type="region of interest" description="Disordered" evidence="5">
    <location>
        <begin position="78"/>
        <end position="107"/>
    </location>
</feature>
<dbReference type="PANTHER" id="PTHR30346:SF0">
    <property type="entry name" value="HCA OPERON TRANSCRIPTIONAL ACTIVATOR HCAR"/>
    <property type="match status" value="1"/>
</dbReference>
<gene>
    <name evidence="7" type="ORF">ET445_06855</name>
</gene>
<proteinExistence type="inferred from homology"/>
<keyword evidence="8" id="KW-1185">Reference proteome</keyword>
<dbReference type="InterPro" id="IPR005119">
    <property type="entry name" value="LysR_subst-bd"/>
</dbReference>
<dbReference type="SUPFAM" id="SSF53850">
    <property type="entry name" value="Periplasmic binding protein-like II"/>
    <property type="match status" value="1"/>
</dbReference>
<dbReference type="PANTHER" id="PTHR30346">
    <property type="entry name" value="TRANSCRIPTIONAL DUAL REGULATOR HCAR-RELATED"/>
    <property type="match status" value="1"/>
</dbReference>
<dbReference type="AlphaFoldDB" id="A0A4P6FFD3"/>
<dbReference type="KEGG" id="agf:ET445_06855"/>
<protein>
    <recommendedName>
        <fullName evidence="6">LysR substrate-binding domain-containing protein</fullName>
    </recommendedName>
</protein>
<reference evidence="7 8" key="1">
    <citation type="submission" date="2019-01" db="EMBL/GenBank/DDBJ databases">
        <title>Genome sequencing of strain FW100M-8.</title>
        <authorList>
            <person name="Heo J."/>
            <person name="Kim S.-J."/>
            <person name="Kim J.-S."/>
            <person name="Hong S.-B."/>
            <person name="Kwon S.-W."/>
        </authorList>
    </citation>
    <scope>NUCLEOTIDE SEQUENCE [LARGE SCALE GENOMIC DNA]</scope>
    <source>
        <strain evidence="7 8">FW100M-8</strain>
    </source>
</reference>
<dbReference type="Gene3D" id="3.40.190.10">
    <property type="entry name" value="Periplasmic binding protein-like II"/>
    <property type="match status" value="2"/>
</dbReference>
<keyword evidence="2" id="KW-0805">Transcription regulation</keyword>
<evidence type="ECO:0000256" key="2">
    <source>
        <dbReference type="ARBA" id="ARBA00023015"/>
    </source>
</evidence>
<accession>A0A4P6FFD3</accession>
<evidence type="ECO:0000256" key="4">
    <source>
        <dbReference type="ARBA" id="ARBA00023163"/>
    </source>
</evidence>
<dbReference type="RefSeq" id="WP_129190044.1">
    <property type="nucleotide sequence ID" value="NZ_CP035491.1"/>
</dbReference>
<evidence type="ECO:0000313" key="8">
    <source>
        <dbReference type="Proteomes" id="UP000291259"/>
    </source>
</evidence>
<evidence type="ECO:0000256" key="3">
    <source>
        <dbReference type="ARBA" id="ARBA00023125"/>
    </source>
</evidence>
<dbReference type="GO" id="GO:0003677">
    <property type="term" value="F:DNA binding"/>
    <property type="evidence" value="ECO:0007669"/>
    <property type="project" value="UniProtKB-KW"/>
</dbReference>
<feature type="compositionally biased region" description="Low complexity" evidence="5">
    <location>
        <begin position="78"/>
        <end position="99"/>
    </location>
</feature>
<organism evidence="7 8">
    <name type="scientific">Agromyces protaetiae</name>
    <dbReference type="NCBI Taxonomy" id="2509455"/>
    <lineage>
        <taxon>Bacteria</taxon>
        <taxon>Bacillati</taxon>
        <taxon>Actinomycetota</taxon>
        <taxon>Actinomycetes</taxon>
        <taxon>Micrococcales</taxon>
        <taxon>Microbacteriaceae</taxon>
        <taxon>Agromyces</taxon>
    </lineage>
</organism>
<dbReference type="Pfam" id="PF03466">
    <property type="entry name" value="LysR_substrate"/>
    <property type="match status" value="1"/>
</dbReference>
<evidence type="ECO:0000256" key="1">
    <source>
        <dbReference type="ARBA" id="ARBA00009437"/>
    </source>
</evidence>
<dbReference type="OrthoDB" id="3388207at2"/>
<keyword evidence="3" id="KW-0238">DNA-binding</keyword>
<feature type="domain" description="LysR substrate-binding" evidence="6">
    <location>
        <begin position="5"/>
        <end position="80"/>
    </location>
</feature>
<keyword evidence="4" id="KW-0804">Transcription</keyword>
<evidence type="ECO:0000259" key="6">
    <source>
        <dbReference type="Pfam" id="PF03466"/>
    </source>
</evidence>
<dbReference type="EMBL" id="CP035491">
    <property type="protein sequence ID" value="QAY73109.1"/>
    <property type="molecule type" value="Genomic_DNA"/>
</dbReference>
<evidence type="ECO:0000313" key="7">
    <source>
        <dbReference type="EMBL" id="QAY73109.1"/>
    </source>
</evidence>
<evidence type="ECO:0000256" key="5">
    <source>
        <dbReference type="SAM" id="MobiDB-lite"/>
    </source>
</evidence>
<sequence>MVLRLGYVAGVSPGRWVRTWADRRPDQPLEATRVDESVQLDGLVAGEHDLAFVRLPVEVDGDLHAIPLWEEVPVVVLPATTRSPTPSRSTSPTSTASRSRPCRPMPR</sequence>
<comment type="similarity">
    <text evidence="1">Belongs to the LysR transcriptional regulatory family.</text>
</comment>
<dbReference type="Proteomes" id="UP000291259">
    <property type="component" value="Chromosome"/>
</dbReference>
<dbReference type="GO" id="GO:0032993">
    <property type="term" value="C:protein-DNA complex"/>
    <property type="evidence" value="ECO:0007669"/>
    <property type="project" value="TreeGrafter"/>
</dbReference>
<name>A0A4P6FFD3_9MICO</name>
<dbReference type="GO" id="GO:0003700">
    <property type="term" value="F:DNA-binding transcription factor activity"/>
    <property type="evidence" value="ECO:0007669"/>
    <property type="project" value="TreeGrafter"/>
</dbReference>